<comment type="similarity">
    <text evidence="2">Belongs to the Mediator complex subunit 27 family.</text>
</comment>
<evidence type="ECO:0000256" key="4">
    <source>
        <dbReference type="ARBA" id="ARBA00023163"/>
    </source>
</evidence>
<evidence type="ECO:0008006" key="8">
    <source>
        <dbReference type="Google" id="ProtNLM"/>
    </source>
</evidence>
<keyword evidence="4" id="KW-0804">Transcription</keyword>
<evidence type="ECO:0000256" key="1">
    <source>
        <dbReference type="ARBA" id="ARBA00004123"/>
    </source>
</evidence>
<dbReference type="Proteomes" id="UP000792457">
    <property type="component" value="Unassembled WGS sequence"/>
</dbReference>
<dbReference type="EMBL" id="KZ308247">
    <property type="protein sequence ID" value="KAG8225665.1"/>
    <property type="molecule type" value="Genomic_DNA"/>
</dbReference>
<protein>
    <recommendedName>
        <fullName evidence="8">Mediator of RNA polymerase II transcription subunit 27</fullName>
    </recommendedName>
</protein>
<keyword evidence="7" id="KW-1185">Reference proteome</keyword>
<evidence type="ECO:0000256" key="3">
    <source>
        <dbReference type="ARBA" id="ARBA00023015"/>
    </source>
</evidence>
<evidence type="ECO:0000313" key="7">
    <source>
        <dbReference type="Proteomes" id="UP000792457"/>
    </source>
</evidence>
<comment type="subcellular location">
    <subcellularLocation>
        <location evidence="1">Nucleus</location>
    </subcellularLocation>
</comment>
<evidence type="ECO:0000313" key="6">
    <source>
        <dbReference type="EMBL" id="KAG8225665.1"/>
    </source>
</evidence>
<evidence type="ECO:0000256" key="5">
    <source>
        <dbReference type="ARBA" id="ARBA00023242"/>
    </source>
</evidence>
<dbReference type="InterPro" id="IPR021627">
    <property type="entry name" value="Mediator_Med27"/>
</dbReference>
<dbReference type="Pfam" id="PF11571">
    <property type="entry name" value="Med27"/>
    <property type="match status" value="1"/>
</dbReference>
<proteinExistence type="inferred from homology"/>
<gene>
    <name evidence="6" type="ORF">J437_LFUL006689</name>
</gene>
<reference evidence="6" key="1">
    <citation type="submission" date="2013-04" db="EMBL/GenBank/DDBJ databases">
        <authorList>
            <person name="Qu J."/>
            <person name="Murali S.C."/>
            <person name="Bandaranaike D."/>
            <person name="Bellair M."/>
            <person name="Blankenburg K."/>
            <person name="Chao H."/>
            <person name="Dinh H."/>
            <person name="Doddapaneni H."/>
            <person name="Downs B."/>
            <person name="Dugan-Rocha S."/>
            <person name="Elkadiri S."/>
            <person name="Gnanaolivu R.D."/>
            <person name="Hernandez B."/>
            <person name="Javaid M."/>
            <person name="Jayaseelan J.C."/>
            <person name="Lee S."/>
            <person name="Li M."/>
            <person name="Ming W."/>
            <person name="Munidasa M."/>
            <person name="Muniz J."/>
            <person name="Nguyen L."/>
            <person name="Ongeri F."/>
            <person name="Osuji N."/>
            <person name="Pu L.-L."/>
            <person name="Puazo M."/>
            <person name="Qu C."/>
            <person name="Quiroz J."/>
            <person name="Raj R."/>
            <person name="Weissenberger G."/>
            <person name="Xin Y."/>
            <person name="Zou X."/>
            <person name="Han Y."/>
            <person name="Richards S."/>
            <person name="Worley K."/>
            <person name="Muzny D."/>
            <person name="Gibbs R."/>
        </authorList>
    </citation>
    <scope>NUCLEOTIDE SEQUENCE</scope>
    <source>
        <strain evidence="6">Sampled in the wild</strain>
    </source>
</reference>
<sequence>MSLESLHTALNAIQVLRSSVGHVFETLANGIRADHGEDGKETKFVLELHELLSKVNGNLREVEQAVNSLTPPPGPFNLGNTSCLSQETTQDRQALYPQLVESYKWTDKVHEYGNLAVALLSQNSLKRSYINTSAKRRRTQTSSHNVPPQAVDSVIATIDRLFNDMHVKVSRPFATNAVLQITLGRILKAVVAFKGLMIEWVLVKGHNEEFSTELGVGGVGGQLDLWSESRYCVFRKVTENANAAMLHFYSPTLPELAVRSFMTWFHSFNTLFSDTCKRCGNHLHSGLPPTWRDFRTLEPFHEDCKP</sequence>
<dbReference type="AlphaFoldDB" id="A0A8K0NV22"/>
<reference evidence="6" key="2">
    <citation type="submission" date="2017-10" db="EMBL/GenBank/DDBJ databases">
        <title>Ladona fulva Genome sequencing and assembly.</title>
        <authorList>
            <person name="Murali S."/>
            <person name="Richards S."/>
            <person name="Bandaranaike D."/>
            <person name="Bellair M."/>
            <person name="Blankenburg K."/>
            <person name="Chao H."/>
            <person name="Dinh H."/>
            <person name="Doddapaneni H."/>
            <person name="Dugan-Rocha S."/>
            <person name="Elkadiri S."/>
            <person name="Gnanaolivu R."/>
            <person name="Hernandez B."/>
            <person name="Skinner E."/>
            <person name="Javaid M."/>
            <person name="Lee S."/>
            <person name="Li M."/>
            <person name="Ming W."/>
            <person name="Munidasa M."/>
            <person name="Muniz J."/>
            <person name="Nguyen L."/>
            <person name="Hughes D."/>
            <person name="Osuji N."/>
            <person name="Pu L.-L."/>
            <person name="Puazo M."/>
            <person name="Qu C."/>
            <person name="Quiroz J."/>
            <person name="Raj R."/>
            <person name="Weissenberger G."/>
            <person name="Xin Y."/>
            <person name="Zou X."/>
            <person name="Han Y."/>
            <person name="Worley K."/>
            <person name="Muzny D."/>
            <person name="Gibbs R."/>
        </authorList>
    </citation>
    <scope>NUCLEOTIDE SEQUENCE</scope>
    <source>
        <strain evidence="6">Sampled in the wild</strain>
    </source>
</reference>
<keyword evidence="3" id="KW-0805">Transcription regulation</keyword>
<dbReference type="GO" id="GO:0003713">
    <property type="term" value="F:transcription coactivator activity"/>
    <property type="evidence" value="ECO:0007669"/>
    <property type="project" value="TreeGrafter"/>
</dbReference>
<dbReference type="OrthoDB" id="1868004at2759"/>
<dbReference type="PANTHER" id="PTHR13130:SF4">
    <property type="entry name" value="MEDIATOR OF RNA POLYMERASE II TRANSCRIPTION SUBUNIT 27"/>
    <property type="match status" value="1"/>
</dbReference>
<keyword evidence="5" id="KW-0539">Nucleus</keyword>
<comment type="caution">
    <text evidence="6">The sequence shown here is derived from an EMBL/GenBank/DDBJ whole genome shotgun (WGS) entry which is preliminary data.</text>
</comment>
<dbReference type="GO" id="GO:0006357">
    <property type="term" value="P:regulation of transcription by RNA polymerase II"/>
    <property type="evidence" value="ECO:0007669"/>
    <property type="project" value="TreeGrafter"/>
</dbReference>
<name>A0A8K0NV22_LADFU</name>
<evidence type="ECO:0000256" key="2">
    <source>
        <dbReference type="ARBA" id="ARBA00008048"/>
    </source>
</evidence>
<dbReference type="PANTHER" id="PTHR13130">
    <property type="entry name" value="34 KDA TRANSCRIPTIONAL CO-ACTIVATOR-RELATED"/>
    <property type="match status" value="1"/>
</dbReference>
<dbReference type="GO" id="GO:0016592">
    <property type="term" value="C:mediator complex"/>
    <property type="evidence" value="ECO:0007669"/>
    <property type="project" value="InterPro"/>
</dbReference>
<organism evidence="6 7">
    <name type="scientific">Ladona fulva</name>
    <name type="common">Scarce chaser dragonfly</name>
    <name type="synonym">Libellula fulva</name>
    <dbReference type="NCBI Taxonomy" id="123851"/>
    <lineage>
        <taxon>Eukaryota</taxon>
        <taxon>Metazoa</taxon>
        <taxon>Ecdysozoa</taxon>
        <taxon>Arthropoda</taxon>
        <taxon>Hexapoda</taxon>
        <taxon>Insecta</taxon>
        <taxon>Pterygota</taxon>
        <taxon>Palaeoptera</taxon>
        <taxon>Odonata</taxon>
        <taxon>Epiprocta</taxon>
        <taxon>Anisoptera</taxon>
        <taxon>Libelluloidea</taxon>
        <taxon>Libellulidae</taxon>
        <taxon>Ladona</taxon>
    </lineage>
</organism>
<accession>A0A8K0NV22</accession>